<dbReference type="RefSeq" id="WP_040009684.1">
    <property type="nucleotide sequence ID" value="NZ_CP009574.1"/>
</dbReference>
<dbReference type="STRING" id="1547445.LO80_06400"/>
<dbReference type="PROSITE" id="PS51257">
    <property type="entry name" value="PROKAR_LIPOPROTEIN"/>
    <property type="match status" value="1"/>
</dbReference>
<evidence type="ECO:0000313" key="3">
    <source>
        <dbReference type="Proteomes" id="UP000029672"/>
    </source>
</evidence>
<accession>A0A097EPY4</accession>
<organism evidence="2 3">
    <name type="scientific">Candidatus Francisella endociliophora</name>
    <dbReference type="NCBI Taxonomy" id="653937"/>
    <lineage>
        <taxon>Bacteria</taxon>
        <taxon>Pseudomonadati</taxon>
        <taxon>Pseudomonadota</taxon>
        <taxon>Gammaproteobacteria</taxon>
        <taxon>Thiotrichales</taxon>
        <taxon>Francisellaceae</taxon>
        <taxon>Francisella</taxon>
    </lineage>
</organism>
<feature type="chain" id="PRO_5001930078" evidence="1">
    <location>
        <begin position="21"/>
        <end position="131"/>
    </location>
</feature>
<dbReference type="Proteomes" id="UP000029672">
    <property type="component" value="Chromosome"/>
</dbReference>
<keyword evidence="1" id="KW-0732">Signal</keyword>
<dbReference type="eggNOG" id="ENOG503379K">
    <property type="taxonomic scope" value="Bacteria"/>
</dbReference>
<dbReference type="HOGENOM" id="CLU_1934952_0_0_6"/>
<feature type="signal peptide" evidence="1">
    <location>
        <begin position="1"/>
        <end position="20"/>
    </location>
</feature>
<evidence type="ECO:0000313" key="2">
    <source>
        <dbReference type="EMBL" id="AIT09628.1"/>
    </source>
</evidence>
<dbReference type="InterPro" id="IPR021952">
    <property type="entry name" value="Flpp3-like"/>
</dbReference>
<dbReference type="Pfam" id="PF12092">
    <property type="entry name" value="DUF3568"/>
    <property type="match status" value="1"/>
</dbReference>
<proteinExistence type="predicted"/>
<dbReference type="AlphaFoldDB" id="A0A097EPY4"/>
<sequence>MKIKKLLTASLLAASALSLSSCWVLVGAAAGGGTIAYVQGKYSTNVEGSLKDTYNAALKAVQNNDDFVLTKKTITPTDATIEGNTKADSTDFYVQIEKLTGNASKVTIKFGTFGDRTASETLMTQINKNLN</sequence>
<keyword evidence="3" id="KW-1185">Reference proteome</keyword>
<gene>
    <name evidence="2" type="ORF">LO80_06400</name>
</gene>
<evidence type="ECO:0000256" key="1">
    <source>
        <dbReference type="SAM" id="SignalP"/>
    </source>
</evidence>
<dbReference type="EMBL" id="CP009574">
    <property type="protein sequence ID" value="AIT09628.1"/>
    <property type="molecule type" value="Genomic_DNA"/>
</dbReference>
<protein>
    <submittedName>
        <fullName evidence="2">Membrane protein</fullName>
    </submittedName>
</protein>
<name>A0A097EPY4_9GAMM</name>
<dbReference type="OrthoDB" id="5605727at2"/>
<dbReference type="KEGG" id="frf:LO80_06400"/>
<reference evidence="2 3" key="1">
    <citation type="submission" date="2014-10" db="EMBL/GenBank/DDBJ databases">
        <title>Whole genome sequence of Francisella endociliophora strain FSC1006, isolated from a laboratory culture of the marine ciliate Euplotes raikovi.</title>
        <authorList>
            <person name="Granberg M."/>
            <person name="Backman S."/>
            <person name="Lundmark E."/>
            <person name="Nilsson E."/>
            <person name="Karlsson E."/>
            <person name="Thelaus J."/>
            <person name="Ohrman C."/>
            <person name="Larkeryd A."/>
            <person name="Stenberg P."/>
        </authorList>
    </citation>
    <scope>NUCLEOTIDE SEQUENCE [LARGE SCALE GENOMIC DNA]</scope>
    <source>
        <strain evidence="2 3">FSC1006</strain>
    </source>
</reference>